<organism evidence="2 3">
    <name type="scientific">Haloarcula vallismortis</name>
    <name type="common">Halobacterium vallismortis</name>
    <dbReference type="NCBI Taxonomy" id="28442"/>
    <lineage>
        <taxon>Archaea</taxon>
        <taxon>Methanobacteriati</taxon>
        <taxon>Methanobacteriota</taxon>
        <taxon>Stenosarchaea group</taxon>
        <taxon>Halobacteria</taxon>
        <taxon>Halobacteriales</taxon>
        <taxon>Haloarculaceae</taxon>
        <taxon>Haloarcula</taxon>
    </lineage>
</organism>
<dbReference type="Proteomes" id="UP000182573">
    <property type="component" value="Unassembled WGS sequence"/>
</dbReference>
<protein>
    <submittedName>
        <fullName evidence="2">Uncharacterized protein</fullName>
    </submittedName>
</protein>
<evidence type="ECO:0000313" key="2">
    <source>
        <dbReference type="EMBL" id="SDW44585.1"/>
    </source>
</evidence>
<gene>
    <name evidence="2" type="ORF">SAMN05443574_103262</name>
</gene>
<feature type="region of interest" description="Disordered" evidence="1">
    <location>
        <begin position="109"/>
        <end position="136"/>
    </location>
</feature>
<dbReference type="STRING" id="28442.SAMN05443574_103262"/>
<name>A0A1H2TLL3_HALVA</name>
<dbReference type="EMBL" id="FNOF01000003">
    <property type="protein sequence ID" value="SDW44585.1"/>
    <property type="molecule type" value="Genomic_DNA"/>
</dbReference>
<evidence type="ECO:0000256" key="1">
    <source>
        <dbReference type="SAM" id="MobiDB-lite"/>
    </source>
</evidence>
<reference evidence="2 3" key="1">
    <citation type="submission" date="2016-10" db="EMBL/GenBank/DDBJ databases">
        <authorList>
            <person name="de Groot N.N."/>
        </authorList>
    </citation>
    <scope>NUCLEOTIDE SEQUENCE [LARGE SCALE GENOMIC DNA]</scope>
    <source>
        <strain evidence="2 3">DSM 3756</strain>
    </source>
</reference>
<accession>A0A1H2TLL3</accession>
<proteinExistence type="predicted"/>
<dbReference type="AlphaFoldDB" id="A0A1H2TLL3"/>
<sequence length="136" mass="15913">MAIARTKENPSLNNSDEIVFREVVKDEKDIQRKVDKLRSSCLNYGPEKFRLYISVNARNVMDAHFNFRGTMDDWLQHRFNGHEESTRKFKRVDSHWKSELQKPAAVTRRTLSGISTTLPTRRKPSSSISSRNTLRF</sequence>
<evidence type="ECO:0000313" key="3">
    <source>
        <dbReference type="Proteomes" id="UP000182573"/>
    </source>
</evidence>